<keyword evidence="2" id="KW-1185">Reference proteome</keyword>
<dbReference type="PATRIC" id="fig|29540.5.peg.2246"/>
<evidence type="ECO:0000313" key="1">
    <source>
        <dbReference type="EMBL" id="ELZ00775.1"/>
    </source>
</evidence>
<dbReference type="InterPro" id="IPR045864">
    <property type="entry name" value="aa-tRNA-synth_II/BPL/LPL"/>
</dbReference>
<sequence>MWCALDETYDGFLFICQTTEPHYYLPDSTESKFLDIESARESGYPVVRGKHLKATKASVLADASPTVGFILGDGYSFSDLKDVFATLRDVLRDHGYDAYLDQNSQQGNDIVIDGRKVAGFAYGGGLAGMFINGGIELPMYEHIRLPDSKFDGKLVDTVEERIGTIDEIDDSLVNDVRNGIVDTLEIDHTEEEIPDNVWVRQEELIAEMTSDDELFRL</sequence>
<dbReference type="Proteomes" id="UP000011554">
    <property type="component" value="Unassembled WGS sequence"/>
</dbReference>
<organism evidence="1 2">
    <name type="scientific">Natrialba asiatica (strain ATCC 700177 / DSM 12278 / JCM 9576 / FERM P-10747 / NBRC 102637 / 172P1)</name>
    <dbReference type="NCBI Taxonomy" id="29540"/>
    <lineage>
        <taxon>Archaea</taxon>
        <taxon>Methanobacteriati</taxon>
        <taxon>Methanobacteriota</taxon>
        <taxon>Stenosarchaea group</taxon>
        <taxon>Halobacteria</taxon>
        <taxon>Halobacteriales</taxon>
        <taxon>Natrialbaceae</taxon>
        <taxon>Natrialba</taxon>
    </lineage>
</organism>
<dbReference type="RefSeq" id="WP_006109251.1">
    <property type="nucleotide sequence ID" value="NZ_AOIO01000029.1"/>
</dbReference>
<dbReference type="AlphaFoldDB" id="M0AQE7"/>
<name>M0AQE7_NATA1</name>
<accession>M0AQE7</accession>
<dbReference type="STRING" id="29540.C481_11090"/>
<dbReference type="EMBL" id="AOIO01000029">
    <property type="protein sequence ID" value="ELZ00775.1"/>
    <property type="molecule type" value="Genomic_DNA"/>
</dbReference>
<reference evidence="1 2" key="1">
    <citation type="journal article" date="2014" name="PLoS Genet.">
        <title>Phylogenetically driven sequencing of extremely halophilic archaea reveals strategies for static and dynamic osmo-response.</title>
        <authorList>
            <person name="Becker E.A."/>
            <person name="Seitzer P.M."/>
            <person name="Tritt A."/>
            <person name="Larsen D."/>
            <person name="Krusor M."/>
            <person name="Yao A.I."/>
            <person name="Wu D."/>
            <person name="Madern D."/>
            <person name="Eisen J.A."/>
            <person name="Darling A.E."/>
            <person name="Facciotti M.T."/>
        </authorList>
    </citation>
    <scope>NUCLEOTIDE SEQUENCE [LARGE SCALE GENOMIC DNA]</scope>
    <source>
        <strain evidence="1 2">DSM 12278</strain>
    </source>
</reference>
<comment type="caution">
    <text evidence="1">The sequence shown here is derived from an EMBL/GenBank/DDBJ whole genome shotgun (WGS) entry which is preliminary data.</text>
</comment>
<protein>
    <submittedName>
        <fullName evidence="1">Uncharacterized protein</fullName>
    </submittedName>
</protein>
<proteinExistence type="predicted"/>
<evidence type="ECO:0000313" key="2">
    <source>
        <dbReference type="Proteomes" id="UP000011554"/>
    </source>
</evidence>
<gene>
    <name evidence="1" type="ORF">C481_11090</name>
</gene>
<dbReference type="Gene3D" id="3.30.930.10">
    <property type="entry name" value="Bira Bifunctional Protein, Domain 2"/>
    <property type="match status" value="1"/>
</dbReference>
<dbReference type="SUPFAM" id="SSF55681">
    <property type="entry name" value="Class II aaRS and biotin synthetases"/>
    <property type="match status" value="1"/>
</dbReference>